<name>A0A0T5XBQ4_9BACT</name>
<keyword evidence="3 4" id="KW-0131">Cell cycle</keyword>
<dbReference type="EMBL" id="ACJX03000001">
    <property type="protein sequence ID" value="KRT35789.1"/>
    <property type="molecule type" value="Genomic_DNA"/>
</dbReference>
<dbReference type="NCBIfam" id="TIGR01222">
    <property type="entry name" value="minC"/>
    <property type="match status" value="1"/>
</dbReference>
<dbReference type="RefSeq" id="WP_009201509.1">
    <property type="nucleotide sequence ID" value="NZ_ACJX03000001.1"/>
</dbReference>
<evidence type="ECO:0000313" key="7">
    <source>
        <dbReference type="Proteomes" id="UP000005273"/>
    </source>
</evidence>
<dbReference type="InterPro" id="IPR036145">
    <property type="entry name" value="MinC_C_sf"/>
</dbReference>
<dbReference type="GO" id="GO:1901891">
    <property type="term" value="P:regulation of cell septum assembly"/>
    <property type="evidence" value="ECO:0007669"/>
    <property type="project" value="InterPro"/>
</dbReference>
<keyword evidence="1 4" id="KW-0132">Cell division</keyword>
<keyword evidence="7" id="KW-1185">Reference proteome</keyword>
<reference evidence="7" key="1">
    <citation type="submission" date="2012-09" db="EMBL/GenBank/DDBJ databases">
        <authorList>
            <person name="Weinstock G."/>
            <person name="Sodergren E."/>
            <person name="Clifton S."/>
            <person name="Fulton L."/>
            <person name="Fulton B."/>
            <person name="Courtney L."/>
            <person name="Fronick C."/>
            <person name="Harrison M."/>
            <person name="Strong C."/>
            <person name="Farmer C."/>
            <person name="Delehaunty K."/>
            <person name="Markovic C."/>
            <person name="Hall O."/>
            <person name="Minx P."/>
            <person name="Tomlinson C."/>
            <person name="Mitreva M."/>
            <person name="Nelson J."/>
            <person name="Hou S."/>
            <person name="Wollam A."/>
            <person name="Pepin K.H."/>
            <person name="Johnson M."/>
            <person name="Bhonagiri V."/>
            <person name="Nash W.E."/>
            <person name="Suruliraj S."/>
            <person name="Warren W."/>
            <person name="Chinwalla A."/>
            <person name="Mardis E.R."/>
            <person name="Wilson R.K."/>
        </authorList>
    </citation>
    <scope>NUCLEOTIDE SEQUENCE [LARGE SCALE GENOMIC DNA]</scope>
    <source>
        <strain evidence="7">OS1</strain>
    </source>
</reference>
<dbReference type="GO" id="GO:0000902">
    <property type="term" value="P:cell morphogenesis"/>
    <property type="evidence" value="ECO:0007669"/>
    <property type="project" value="InterPro"/>
</dbReference>
<proteinExistence type="inferred from homology"/>
<feature type="domain" description="Septum formation inhibitor MinC C-terminal" evidence="5">
    <location>
        <begin position="114"/>
        <end position="210"/>
    </location>
</feature>
<evidence type="ECO:0000256" key="1">
    <source>
        <dbReference type="ARBA" id="ARBA00022618"/>
    </source>
</evidence>
<dbReference type="AlphaFoldDB" id="A0A0T5XBQ4"/>
<keyword evidence="2 4" id="KW-0717">Septation</keyword>
<dbReference type="HAMAP" id="MF_00267">
    <property type="entry name" value="MinC"/>
    <property type="match status" value="1"/>
</dbReference>
<dbReference type="InterPro" id="IPR016098">
    <property type="entry name" value="CAP/MinC_C"/>
</dbReference>
<accession>A0A0T5XBQ4</accession>
<evidence type="ECO:0000256" key="2">
    <source>
        <dbReference type="ARBA" id="ARBA00023210"/>
    </source>
</evidence>
<dbReference type="PANTHER" id="PTHR34108">
    <property type="entry name" value="SEPTUM SITE-DETERMINING PROTEIN MINC"/>
    <property type="match status" value="1"/>
</dbReference>
<evidence type="ECO:0000256" key="3">
    <source>
        <dbReference type="ARBA" id="ARBA00023306"/>
    </source>
</evidence>
<dbReference type="Proteomes" id="UP000005273">
    <property type="component" value="Unassembled WGS sequence"/>
</dbReference>
<evidence type="ECO:0000313" key="6">
    <source>
        <dbReference type="EMBL" id="KRT35789.1"/>
    </source>
</evidence>
<dbReference type="Gene3D" id="2.160.20.70">
    <property type="match status" value="1"/>
</dbReference>
<protein>
    <recommendedName>
        <fullName evidence="4">Probable septum site-determining protein MinC</fullName>
    </recommendedName>
</protein>
<dbReference type="eggNOG" id="COG0850">
    <property type="taxonomic scope" value="Bacteria"/>
</dbReference>
<dbReference type="SUPFAM" id="SSF63848">
    <property type="entry name" value="Cell-division inhibitor MinC, C-terminal domain"/>
    <property type="match status" value="1"/>
</dbReference>
<dbReference type="PANTHER" id="PTHR34108:SF1">
    <property type="entry name" value="SEPTUM SITE-DETERMINING PROTEIN MINC"/>
    <property type="match status" value="1"/>
</dbReference>
<comment type="function">
    <text evidence="4">Cell division inhibitor that blocks the formation of polar Z ring septums. Rapidly oscillates between the poles of the cell to destabilize FtsZ filaments that have formed before they mature into polar Z rings. Prevents FtsZ polymerization.</text>
</comment>
<dbReference type="InterPro" id="IPR013033">
    <property type="entry name" value="MinC"/>
</dbReference>
<dbReference type="GO" id="GO:0000917">
    <property type="term" value="P:division septum assembly"/>
    <property type="evidence" value="ECO:0007669"/>
    <property type="project" value="UniProtKB-KW"/>
</dbReference>
<comment type="similarity">
    <text evidence="4">Belongs to the MinC family.</text>
</comment>
<gene>
    <name evidence="4" type="primary">minC</name>
    <name evidence="6" type="ORF">HMPREF1705_03039</name>
</gene>
<dbReference type="InterPro" id="IPR005526">
    <property type="entry name" value="Septum_form_inhib_MinC_C"/>
</dbReference>
<sequence length="214" mass="23946">MGSHILLKGTREGIRCIFPEDKDIIGIEQMCDEVVRESGHILRDGTLIVDLQGRESNEGEIVAILKNLVWSSGAREVVWMSYNPNVRRILKSAGFCIENRPSYGSVGVRGLFIFKSLRSGQKVEHDSDVFILGNVNDGSEVWAGGNIWVWGKLQGLVHAGCHGDEDAHVLVKVFESNQVRIGKLYSSIEKDCSYWGKPVLVYVQENTIIFKEIQ</sequence>
<dbReference type="STRING" id="592015.HMPREF1705_03039"/>
<dbReference type="Pfam" id="PF03775">
    <property type="entry name" value="MinC_C"/>
    <property type="match status" value="1"/>
</dbReference>
<dbReference type="OrthoDB" id="9790810at2"/>
<comment type="caution">
    <text evidence="6">The sequence shown here is derived from an EMBL/GenBank/DDBJ whole genome shotgun (WGS) entry which is preliminary data.</text>
</comment>
<organism evidence="6 7">
    <name type="scientific">Acetomicrobium hydrogeniformans ATCC BAA-1850</name>
    <dbReference type="NCBI Taxonomy" id="592015"/>
    <lineage>
        <taxon>Bacteria</taxon>
        <taxon>Thermotogati</taxon>
        <taxon>Synergistota</taxon>
        <taxon>Synergistia</taxon>
        <taxon>Synergistales</taxon>
        <taxon>Acetomicrobiaceae</taxon>
        <taxon>Acetomicrobium</taxon>
    </lineage>
</organism>
<comment type="subunit">
    <text evidence="4">Interacts with MinD and FtsZ.</text>
</comment>
<evidence type="ECO:0000259" key="5">
    <source>
        <dbReference type="Pfam" id="PF03775"/>
    </source>
</evidence>
<evidence type="ECO:0000256" key="4">
    <source>
        <dbReference type="HAMAP-Rule" id="MF_00267"/>
    </source>
</evidence>